<sequence>TLKQQDGETEASGNVDGSRFQLMKKAAMQAQGKEREYAASTGAQLRARLHLLNPRPRSKVTHTSSKASLSRHGDPGPVSLDCGPQENKELYSTGHQNISKRVAML</sequence>
<keyword evidence="3" id="KW-1185">Reference proteome</keyword>
<reference evidence="2 3" key="1">
    <citation type="submission" date="2014-03" db="EMBL/GenBank/DDBJ databases">
        <authorList>
            <person name="Warren W."/>
            <person name="Wilson R.K."/>
        </authorList>
    </citation>
    <scope>NUCLEOTIDE SEQUENCE</scope>
</reference>
<protein>
    <submittedName>
        <fullName evidence="2">Uncharacterized protein</fullName>
    </submittedName>
</protein>
<organism evidence="2 3">
    <name type="scientific">Chlorocebus sabaeus</name>
    <name type="common">Green monkey</name>
    <name type="synonym">Simia sabaea</name>
    <dbReference type="NCBI Taxonomy" id="60711"/>
    <lineage>
        <taxon>Eukaryota</taxon>
        <taxon>Metazoa</taxon>
        <taxon>Chordata</taxon>
        <taxon>Craniata</taxon>
        <taxon>Vertebrata</taxon>
        <taxon>Euteleostomi</taxon>
        <taxon>Mammalia</taxon>
        <taxon>Eutheria</taxon>
        <taxon>Euarchontoglires</taxon>
        <taxon>Primates</taxon>
        <taxon>Haplorrhini</taxon>
        <taxon>Catarrhini</taxon>
        <taxon>Cercopithecidae</taxon>
        <taxon>Cercopithecinae</taxon>
        <taxon>Chlorocebus</taxon>
    </lineage>
</organism>
<reference evidence="2" key="2">
    <citation type="submission" date="2025-08" db="UniProtKB">
        <authorList>
            <consortium name="Ensembl"/>
        </authorList>
    </citation>
    <scope>IDENTIFICATION</scope>
</reference>
<dbReference type="EMBL" id="AQIB01146489">
    <property type="status" value="NOT_ANNOTATED_CDS"/>
    <property type="molecule type" value="Genomic_DNA"/>
</dbReference>
<evidence type="ECO:0000313" key="3">
    <source>
        <dbReference type="Proteomes" id="UP000029965"/>
    </source>
</evidence>
<evidence type="ECO:0000313" key="2">
    <source>
        <dbReference type="Ensembl" id="ENSCSAP00000003753.1"/>
    </source>
</evidence>
<proteinExistence type="predicted"/>
<dbReference type="Ensembl" id="ENSCSAT00000005535.1">
    <property type="protein sequence ID" value="ENSCSAP00000003753.1"/>
    <property type="gene ID" value="ENSCSAG00000007491.1"/>
</dbReference>
<dbReference type="Proteomes" id="UP000029965">
    <property type="component" value="Chromosome 2"/>
</dbReference>
<name>A0A0D9R564_CHLSB</name>
<dbReference type="Bgee" id="ENSCSAG00000007491">
    <property type="expression patterns" value="Expressed in prefrontal cortex and 4 other cell types or tissues"/>
</dbReference>
<dbReference type="AlphaFoldDB" id="A0A0D9R564"/>
<accession>A0A0D9R564</accession>
<dbReference type="eggNOG" id="ENOG502TF26">
    <property type="taxonomic scope" value="Eukaryota"/>
</dbReference>
<evidence type="ECO:0000256" key="1">
    <source>
        <dbReference type="SAM" id="MobiDB-lite"/>
    </source>
</evidence>
<feature type="region of interest" description="Disordered" evidence="1">
    <location>
        <begin position="54"/>
        <end position="90"/>
    </location>
</feature>
<reference evidence="2" key="3">
    <citation type="submission" date="2025-09" db="UniProtKB">
        <authorList>
            <consortium name="Ensembl"/>
        </authorList>
    </citation>
    <scope>IDENTIFICATION</scope>
</reference>